<gene>
    <name evidence="1" type="ORF">QC761_608878</name>
</gene>
<organism evidence="1 2">
    <name type="scientific">Podospora bellae-mahoneyi</name>
    <dbReference type="NCBI Taxonomy" id="2093777"/>
    <lineage>
        <taxon>Eukaryota</taxon>
        <taxon>Fungi</taxon>
        <taxon>Dikarya</taxon>
        <taxon>Ascomycota</taxon>
        <taxon>Pezizomycotina</taxon>
        <taxon>Sordariomycetes</taxon>
        <taxon>Sordariomycetidae</taxon>
        <taxon>Sordariales</taxon>
        <taxon>Podosporaceae</taxon>
        <taxon>Podospora</taxon>
    </lineage>
</organism>
<dbReference type="GeneID" id="87900788"/>
<evidence type="ECO:0000313" key="1">
    <source>
        <dbReference type="EMBL" id="KAK4641044.1"/>
    </source>
</evidence>
<reference evidence="1 2" key="1">
    <citation type="journal article" date="2023" name="bioRxiv">
        <title>High-quality genome assemblies of four members of thePodospora anserinaspecies complex.</title>
        <authorList>
            <person name="Ament-Velasquez S.L."/>
            <person name="Vogan A.A."/>
            <person name="Wallerman O."/>
            <person name="Hartmann F."/>
            <person name="Gautier V."/>
            <person name="Silar P."/>
            <person name="Giraud T."/>
            <person name="Johannesson H."/>
        </authorList>
    </citation>
    <scope>NUCLEOTIDE SEQUENCE [LARGE SCALE GENOMIC DNA]</scope>
    <source>
        <strain evidence="1 2">CBS 112042</strain>
    </source>
</reference>
<keyword evidence="2" id="KW-1185">Reference proteome</keyword>
<accession>A0ABR0FB93</accession>
<dbReference type="EMBL" id="JAFFGZ010000008">
    <property type="protein sequence ID" value="KAK4641044.1"/>
    <property type="molecule type" value="Genomic_DNA"/>
</dbReference>
<sequence>MLYPKPLEFKGSDKLAVDSVSSYETLVKLSTALLQSLDIVEYDGECLTAEQGHLERLASIVVVRRVRVSLDFTCNEDQPTAPRSKRALLREEYFGRDSQFRRGILDV</sequence>
<proteinExistence type="predicted"/>
<dbReference type="Proteomes" id="UP001322138">
    <property type="component" value="Unassembled WGS sequence"/>
</dbReference>
<dbReference type="RefSeq" id="XP_062730020.1">
    <property type="nucleotide sequence ID" value="XM_062881306.1"/>
</dbReference>
<evidence type="ECO:0000313" key="2">
    <source>
        <dbReference type="Proteomes" id="UP001322138"/>
    </source>
</evidence>
<protein>
    <submittedName>
        <fullName evidence="1">Uncharacterized protein</fullName>
    </submittedName>
</protein>
<comment type="caution">
    <text evidence="1">The sequence shown here is derived from an EMBL/GenBank/DDBJ whole genome shotgun (WGS) entry which is preliminary data.</text>
</comment>
<name>A0ABR0FB93_9PEZI</name>